<keyword evidence="1" id="KW-1133">Transmembrane helix</keyword>
<keyword evidence="1" id="KW-0812">Transmembrane</keyword>
<dbReference type="RefSeq" id="WP_377318102.1">
    <property type="nucleotide sequence ID" value="NZ_JBHSNF010000001.1"/>
</dbReference>
<feature type="transmembrane region" description="Helical" evidence="1">
    <location>
        <begin position="34"/>
        <end position="53"/>
    </location>
</feature>
<evidence type="ECO:0000313" key="2">
    <source>
        <dbReference type="EMBL" id="MFC5525224.1"/>
    </source>
</evidence>
<gene>
    <name evidence="2" type="ORF">ACFPPA_05655</name>
</gene>
<keyword evidence="3" id="KW-1185">Reference proteome</keyword>
<reference evidence="3" key="1">
    <citation type="journal article" date="2019" name="Int. J. Syst. Evol. Microbiol.">
        <title>The Global Catalogue of Microorganisms (GCM) 10K type strain sequencing project: providing services to taxonomists for standard genome sequencing and annotation.</title>
        <authorList>
            <consortium name="The Broad Institute Genomics Platform"/>
            <consortium name="The Broad Institute Genome Sequencing Center for Infectious Disease"/>
            <person name="Wu L."/>
            <person name="Ma J."/>
        </authorList>
    </citation>
    <scope>NUCLEOTIDE SEQUENCE [LARGE SCALE GENOMIC DNA]</scope>
    <source>
        <strain evidence="3">CGMCC 1.16619</strain>
    </source>
</reference>
<keyword evidence="1" id="KW-0472">Membrane</keyword>
<accession>A0ABW0QJU1</accession>
<comment type="caution">
    <text evidence="2">The sequence shown here is derived from an EMBL/GenBank/DDBJ whole genome shotgun (WGS) entry which is preliminary data.</text>
</comment>
<dbReference type="EMBL" id="JBHSNF010000001">
    <property type="protein sequence ID" value="MFC5525224.1"/>
    <property type="molecule type" value="Genomic_DNA"/>
</dbReference>
<organism evidence="2 3">
    <name type="scientific">Rhodanobacter ginsengisoli</name>
    <dbReference type="NCBI Taxonomy" id="418646"/>
    <lineage>
        <taxon>Bacteria</taxon>
        <taxon>Pseudomonadati</taxon>
        <taxon>Pseudomonadota</taxon>
        <taxon>Gammaproteobacteria</taxon>
        <taxon>Lysobacterales</taxon>
        <taxon>Rhodanobacteraceae</taxon>
        <taxon>Rhodanobacter</taxon>
    </lineage>
</organism>
<name>A0ABW0QJU1_9GAMM</name>
<sequence length="80" mass="8369">MTQAGFKDFWATLALAVVVGLLLAAKLTGEEFVNAFTWLVSVYLLGQAAGIVAQGWMAQSVTKVQLTAQAAVKPREASGG</sequence>
<dbReference type="Proteomes" id="UP001596114">
    <property type="component" value="Unassembled WGS sequence"/>
</dbReference>
<evidence type="ECO:0000256" key="1">
    <source>
        <dbReference type="SAM" id="Phobius"/>
    </source>
</evidence>
<protein>
    <recommendedName>
        <fullName evidence="4">Holin</fullName>
    </recommendedName>
</protein>
<evidence type="ECO:0000313" key="3">
    <source>
        <dbReference type="Proteomes" id="UP001596114"/>
    </source>
</evidence>
<proteinExistence type="predicted"/>
<evidence type="ECO:0008006" key="4">
    <source>
        <dbReference type="Google" id="ProtNLM"/>
    </source>
</evidence>